<proteinExistence type="inferred from homology"/>
<reference evidence="5 6" key="1">
    <citation type="journal article" date="2017" name="Arch. Virol.">
        <title>Sequence of the ateline alphaherpesvirus 1 (HVA1) genome.</title>
        <authorList>
            <person name="Eberle R."/>
            <person name="Black D.H."/>
        </authorList>
    </citation>
    <scope>NUCLEOTIDE SEQUENCE [LARGE SCALE GENOMIC DNA]</scope>
    <source>
        <strain evidence="5">Lennette</strain>
    </source>
</reference>
<evidence type="ECO:0000313" key="5">
    <source>
        <dbReference type="EMBL" id="AQS79209.1"/>
    </source>
</evidence>
<keyword evidence="2" id="KW-1040">Host Golgi apparatus</keyword>
<name>A0A1S6JLQ3_HSVA1</name>
<evidence type="ECO:0000256" key="4">
    <source>
        <dbReference type="ARBA" id="ARBA00023200"/>
    </source>
</evidence>
<sequence length="296" mass="32000">MAAPSPRDSGETALATLRRAVSHGPDLAGVAETVGDQTLLRLACEVRQVAGHAPRISATAIARLNVSPGGQLSFVLEGAPADQETPSPEYHRQCLDQPAYRGLVCAAITAAEDRVDSLGVQPPTLQHRLVLLRPAALADFELLAALMFLENCPPALATPGLFVRVSAWLGRVARRTSPLQRLRRLLLRSCRWVLNTLMFMTNVDPFSDALVLPHWYMARCLLSSGAPPPVVAALFDTPPGPGPDPGPAAETDCVAYSPDGVMGRPWRSEAFRRALVSWWTSPVAKTRDPDLFVDFE</sequence>
<accession>A0A1S6JLQ3</accession>
<organism evidence="5 6">
    <name type="scientific">Herpesvirus ateles type 1 (strain Lennette)</name>
    <dbReference type="NCBI Taxonomy" id="35243"/>
    <lineage>
        <taxon>Viruses</taxon>
        <taxon>Duplodnaviria</taxon>
        <taxon>Heunggongvirae</taxon>
        <taxon>Peploviricota</taxon>
        <taxon>Herviviricetes</taxon>
        <taxon>Herpesvirales</taxon>
        <taxon>Orthoherpesviridae</taxon>
        <taxon>Alphaherpesvirinae</taxon>
        <taxon>Simplexvirus</taxon>
        <taxon>Simplexvirus atelinealpha1</taxon>
    </lineage>
</organism>
<protein>
    <submittedName>
        <fullName evidence="5">Tegument protein UL7</fullName>
    </submittedName>
</protein>
<keyword evidence="6" id="KW-1185">Reference proteome</keyword>
<evidence type="ECO:0000313" key="6">
    <source>
        <dbReference type="Proteomes" id="UP000243553"/>
    </source>
</evidence>
<keyword evidence="1" id="KW-0920">Virion tegument</keyword>
<dbReference type="GeneID" id="32707828"/>
<dbReference type="GO" id="GO:0044423">
    <property type="term" value="C:virion component"/>
    <property type="evidence" value="ECO:0007669"/>
    <property type="project" value="UniProtKB-KW"/>
</dbReference>
<dbReference type="KEGG" id="vg:32707828"/>
<dbReference type="Pfam" id="PF01677">
    <property type="entry name" value="Herpes_UL7"/>
    <property type="match status" value="1"/>
</dbReference>
<evidence type="ECO:0000256" key="3">
    <source>
        <dbReference type="ARBA" id="ARBA00022844"/>
    </source>
</evidence>
<dbReference type="RefSeq" id="YP_009361931.1">
    <property type="nucleotide sequence ID" value="NC_034446.1"/>
</dbReference>
<dbReference type="EMBL" id="KY385637">
    <property type="protein sequence ID" value="AQS79209.1"/>
    <property type="molecule type" value="Genomic_DNA"/>
</dbReference>
<dbReference type="InterPro" id="IPR002600">
    <property type="entry name" value="Herpes_UL7"/>
</dbReference>
<gene>
    <name evidence="5" type="primary">UL7</name>
</gene>
<dbReference type="Proteomes" id="UP000243553">
    <property type="component" value="Segment"/>
</dbReference>
<evidence type="ECO:0000256" key="2">
    <source>
        <dbReference type="ARBA" id="ARBA00022812"/>
    </source>
</evidence>
<keyword evidence="3" id="KW-0946">Virion</keyword>
<evidence type="ECO:0000256" key="1">
    <source>
        <dbReference type="ARBA" id="ARBA00022580"/>
    </source>
</evidence>
<organismHost>
    <name type="scientific">Ateles</name>
    <dbReference type="NCBI Taxonomy" id="9506"/>
</organismHost>
<keyword evidence="4" id="KW-1035">Host cytoplasm</keyword>
<dbReference type="HAMAP" id="MF_04038">
    <property type="entry name" value="HSV_CEP1"/>
    <property type="match status" value="1"/>
</dbReference>